<dbReference type="PANTHER" id="PTHR43776">
    <property type="entry name" value="TRANSPORT ATP-BINDING PROTEIN"/>
    <property type="match status" value="1"/>
</dbReference>
<dbReference type="CDD" id="cd03257">
    <property type="entry name" value="ABC_NikE_OppD_transporters"/>
    <property type="match status" value="1"/>
</dbReference>
<evidence type="ECO:0000313" key="6">
    <source>
        <dbReference type="EMBL" id="QDU76973.1"/>
    </source>
</evidence>
<keyword evidence="4 6" id="KW-0067">ATP-binding</keyword>
<dbReference type="PROSITE" id="PS50893">
    <property type="entry name" value="ABC_TRANSPORTER_2"/>
    <property type="match status" value="1"/>
</dbReference>
<dbReference type="Pfam" id="PF08352">
    <property type="entry name" value="oligo_HPY"/>
    <property type="match status" value="1"/>
</dbReference>
<keyword evidence="3" id="KW-0547">Nucleotide-binding</keyword>
<dbReference type="AlphaFoldDB" id="A0A518CCL7"/>
<keyword evidence="7" id="KW-1185">Reference proteome</keyword>
<evidence type="ECO:0000256" key="3">
    <source>
        <dbReference type="ARBA" id="ARBA00022741"/>
    </source>
</evidence>
<dbReference type="InterPro" id="IPR050319">
    <property type="entry name" value="ABC_transp_ATP-bind"/>
</dbReference>
<dbReference type="KEGG" id="bvo:Pan97_40320"/>
<dbReference type="InterPro" id="IPR017871">
    <property type="entry name" value="ABC_transporter-like_CS"/>
</dbReference>
<dbReference type="InterPro" id="IPR003593">
    <property type="entry name" value="AAA+_ATPase"/>
</dbReference>
<comment type="similarity">
    <text evidence="1">Belongs to the ABC transporter superfamily.</text>
</comment>
<dbReference type="EMBL" id="CP036289">
    <property type="protein sequence ID" value="QDU76973.1"/>
    <property type="molecule type" value="Genomic_DNA"/>
</dbReference>
<dbReference type="InterPro" id="IPR003439">
    <property type="entry name" value="ABC_transporter-like_ATP-bd"/>
</dbReference>
<keyword evidence="2" id="KW-0813">Transport</keyword>
<sequence>MSQVSDASPVLEVRDLKVHFPVRRGMWFASQTEYVRAVDGISFDVKPGETFGLVGESGCGKSTTARAIMNLVKPTAGSVYLGGKRIDNLSPASMRQHRSDLQMIFQDPYASLNPRMTVGTIIGEPLSIFGLKSGLDRKLEVMRLMDVVGLNPRFINRYPHEFSGGQRQRIGIARALAARPKVIVCDEPISALDVSIQAQVINLLMDLQQKLGVAYVFIAHDLSVVRHISHRIGVMYLGRIVELSQSQELFRRPMHPYTQALLSAIPVPDPDIERKRQRIVLEGEVPSPDTYYPGCPFADRCPIVQPETCTASPPPLEGTPHPAACFFAGDESPEDAAKS</sequence>
<dbReference type="InterPro" id="IPR013563">
    <property type="entry name" value="Oligopep_ABC_C"/>
</dbReference>
<dbReference type="GO" id="GO:0015833">
    <property type="term" value="P:peptide transport"/>
    <property type="evidence" value="ECO:0007669"/>
    <property type="project" value="InterPro"/>
</dbReference>
<name>A0A518CCL7_9BACT</name>
<dbReference type="PANTHER" id="PTHR43776:SF7">
    <property type="entry name" value="D,D-DIPEPTIDE TRANSPORT ATP-BINDING PROTEIN DDPF-RELATED"/>
    <property type="match status" value="1"/>
</dbReference>
<evidence type="ECO:0000256" key="1">
    <source>
        <dbReference type="ARBA" id="ARBA00005417"/>
    </source>
</evidence>
<dbReference type="RefSeq" id="WP_144975514.1">
    <property type="nucleotide sequence ID" value="NZ_CP036289.1"/>
</dbReference>
<dbReference type="GO" id="GO:0005524">
    <property type="term" value="F:ATP binding"/>
    <property type="evidence" value="ECO:0007669"/>
    <property type="project" value="UniProtKB-KW"/>
</dbReference>
<organism evidence="6 7">
    <name type="scientific">Bremerella volcania</name>
    <dbReference type="NCBI Taxonomy" id="2527984"/>
    <lineage>
        <taxon>Bacteria</taxon>
        <taxon>Pseudomonadati</taxon>
        <taxon>Planctomycetota</taxon>
        <taxon>Planctomycetia</taxon>
        <taxon>Pirellulales</taxon>
        <taxon>Pirellulaceae</taxon>
        <taxon>Bremerella</taxon>
    </lineage>
</organism>
<dbReference type="GO" id="GO:0055085">
    <property type="term" value="P:transmembrane transport"/>
    <property type="evidence" value="ECO:0007669"/>
    <property type="project" value="UniProtKB-ARBA"/>
</dbReference>
<accession>A0A518CCL7</accession>
<evidence type="ECO:0000256" key="2">
    <source>
        <dbReference type="ARBA" id="ARBA00022448"/>
    </source>
</evidence>
<dbReference type="Gene3D" id="3.40.50.300">
    <property type="entry name" value="P-loop containing nucleotide triphosphate hydrolases"/>
    <property type="match status" value="1"/>
</dbReference>
<dbReference type="NCBIfam" id="TIGR01727">
    <property type="entry name" value="oligo_HPY"/>
    <property type="match status" value="1"/>
</dbReference>
<dbReference type="Proteomes" id="UP000318626">
    <property type="component" value="Chromosome"/>
</dbReference>
<dbReference type="GO" id="GO:0016887">
    <property type="term" value="F:ATP hydrolysis activity"/>
    <property type="evidence" value="ECO:0007669"/>
    <property type="project" value="InterPro"/>
</dbReference>
<dbReference type="SMART" id="SM00382">
    <property type="entry name" value="AAA"/>
    <property type="match status" value="1"/>
</dbReference>
<evidence type="ECO:0000259" key="5">
    <source>
        <dbReference type="PROSITE" id="PS50893"/>
    </source>
</evidence>
<evidence type="ECO:0000256" key="4">
    <source>
        <dbReference type="ARBA" id="ARBA00022840"/>
    </source>
</evidence>
<proteinExistence type="inferred from homology"/>
<dbReference type="OrthoDB" id="9806285at2"/>
<gene>
    <name evidence="6" type="primary">oppF</name>
    <name evidence="6" type="ORF">Pan97_40320</name>
</gene>
<evidence type="ECO:0000313" key="7">
    <source>
        <dbReference type="Proteomes" id="UP000318626"/>
    </source>
</evidence>
<dbReference type="FunFam" id="3.40.50.300:FF:000016">
    <property type="entry name" value="Oligopeptide ABC transporter ATP-binding component"/>
    <property type="match status" value="1"/>
</dbReference>
<dbReference type="PROSITE" id="PS00211">
    <property type="entry name" value="ABC_TRANSPORTER_1"/>
    <property type="match status" value="1"/>
</dbReference>
<dbReference type="InterPro" id="IPR027417">
    <property type="entry name" value="P-loop_NTPase"/>
</dbReference>
<feature type="domain" description="ABC transporter" evidence="5">
    <location>
        <begin position="13"/>
        <end position="262"/>
    </location>
</feature>
<dbReference type="Pfam" id="PF00005">
    <property type="entry name" value="ABC_tran"/>
    <property type="match status" value="1"/>
</dbReference>
<reference evidence="7" key="1">
    <citation type="submission" date="2019-02" db="EMBL/GenBank/DDBJ databases">
        <title>Deep-cultivation of Planctomycetes and their phenomic and genomic characterization uncovers novel biology.</title>
        <authorList>
            <person name="Wiegand S."/>
            <person name="Jogler M."/>
            <person name="Boedeker C."/>
            <person name="Pinto D."/>
            <person name="Vollmers J."/>
            <person name="Rivas-Marin E."/>
            <person name="Kohn T."/>
            <person name="Peeters S.H."/>
            <person name="Heuer A."/>
            <person name="Rast P."/>
            <person name="Oberbeckmann S."/>
            <person name="Bunk B."/>
            <person name="Jeske O."/>
            <person name="Meyerdierks A."/>
            <person name="Storesund J.E."/>
            <person name="Kallscheuer N."/>
            <person name="Luecker S."/>
            <person name="Lage O.M."/>
            <person name="Pohl T."/>
            <person name="Merkel B.J."/>
            <person name="Hornburger P."/>
            <person name="Mueller R.-W."/>
            <person name="Bruemmer F."/>
            <person name="Labrenz M."/>
            <person name="Spormann A.M."/>
            <person name="Op den Camp H."/>
            <person name="Overmann J."/>
            <person name="Amann R."/>
            <person name="Jetten M.S.M."/>
            <person name="Mascher T."/>
            <person name="Medema M.H."/>
            <person name="Devos D.P."/>
            <person name="Kaster A.-K."/>
            <person name="Ovreas L."/>
            <person name="Rohde M."/>
            <person name="Galperin M.Y."/>
            <person name="Jogler C."/>
        </authorList>
    </citation>
    <scope>NUCLEOTIDE SEQUENCE [LARGE SCALE GENOMIC DNA]</scope>
    <source>
        <strain evidence="7">Pan97</strain>
    </source>
</reference>
<protein>
    <submittedName>
        <fullName evidence="6">Oligopeptide transport ATP-binding protein OppF</fullName>
    </submittedName>
</protein>
<dbReference type="SUPFAM" id="SSF52540">
    <property type="entry name" value="P-loop containing nucleoside triphosphate hydrolases"/>
    <property type="match status" value="1"/>
</dbReference>